<gene>
    <name evidence="1" type="ORF">LCGC14_1889920</name>
</gene>
<comment type="caution">
    <text evidence="1">The sequence shown here is derived from an EMBL/GenBank/DDBJ whole genome shotgun (WGS) entry which is preliminary data.</text>
</comment>
<sequence>MAGALSGAQTQVLIDLLNDPEQASNLSLDQLRSVKDLVGERKEFEVETRERLTADGLSETQVKTLCSN</sequence>
<name>A0A0F9IDP2_9ZZZZ</name>
<reference evidence="1" key="1">
    <citation type="journal article" date="2015" name="Nature">
        <title>Complex archaea that bridge the gap between prokaryotes and eukaryotes.</title>
        <authorList>
            <person name="Spang A."/>
            <person name="Saw J.H."/>
            <person name="Jorgensen S.L."/>
            <person name="Zaremba-Niedzwiedzka K."/>
            <person name="Martijn J."/>
            <person name="Lind A.E."/>
            <person name="van Eijk R."/>
            <person name="Schleper C."/>
            <person name="Guy L."/>
            <person name="Ettema T.J."/>
        </authorList>
    </citation>
    <scope>NUCLEOTIDE SEQUENCE</scope>
</reference>
<dbReference type="AlphaFoldDB" id="A0A0F9IDP2"/>
<accession>A0A0F9IDP2</accession>
<protein>
    <submittedName>
        <fullName evidence="1">Uncharacterized protein</fullName>
    </submittedName>
</protein>
<proteinExistence type="predicted"/>
<evidence type="ECO:0000313" key="1">
    <source>
        <dbReference type="EMBL" id="KKL91915.1"/>
    </source>
</evidence>
<organism evidence="1">
    <name type="scientific">marine sediment metagenome</name>
    <dbReference type="NCBI Taxonomy" id="412755"/>
    <lineage>
        <taxon>unclassified sequences</taxon>
        <taxon>metagenomes</taxon>
        <taxon>ecological metagenomes</taxon>
    </lineage>
</organism>
<dbReference type="EMBL" id="LAZR01019608">
    <property type="protein sequence ID" value="KKL91915.1"/>
    <property type="molecule type" value="Genomic_DNA"/>
</dbReference>